<dbReference type="PANTHER" id="PTHR23320">
    <property type="entry name" value="MEMBRANE-SPANNING 4-DOMAINS SUBFAMILY A MS4A -RELATED"/>
    <property type="match status" value="1"/>
</dbReference>
<dbReference type="OMA" id="IMFNILE"/>
<proteinExistence type="inferred from homology"/>
<feature type="transmembrane region" description="Helical" evidence="6">
    <location>
        <begin position="67"/>
        <end position="87"/>
    </location>
</feature>
<dbReference type="GO" id="GO:0016020">
    <property type="term" value="C:membrane"/>
    <property type="evidence" value="ECO:0007669"/>
    <property type="project" value="UniProtKB-SubCell"/>
</dbReference>
<feature type="transmembrane region" description="Helical" evidence="6">
    <location>
        <begin position="164"/>
        <end position="183"/>
    </location>
</feature>
<comment type="similarity">
    <text evidence="2">Belongs to the MS4A family.</text>
</comment>
<evidence type="ECO:0000256" key="1">
    <source>
        <dbReference type="ARBA" id="ARBA00004141"/>
    </source>
</evidence>
<dbReference type="PANTHER" id="PTHR23320:SF128">
    <property type="entry name" value="MEMBRANE-SPANNING 4-DOMAINS SUBFAMILY A MEMBER 4A"/>
    <property type="match status" value="1"/>
</dbReference>
<evidence type="ECO:0000256" key="2">
    <source>
        <dbReference type="ARBA" id="ARBA00009565"/>
    </source>
</evidence>
<reference evidence="7" key="3">
    <citation type="submission" date="2025-09" db="UniProtKB">
        <authorList>
            <consortium name="Ensembl"/>
        </authorList>
    </citation>
    <scope>IDENTIFICATION</scope>
</reference>
<reference evidence="7 8" key="1">
    <citation type="journal article" date="2019" name="Proc. Natl. Acad. Sci. U.S.A.">
        <title>Regulatory changes in pterin and carotenoid genes underlie balanced color polymorphisms in the wall lizard.</title>
        <authorList>
            <person name="Andrade P."/>
            <person name="Pinho C."/>
            <person name="Perez I de Lanuza G."/>
            <person name="Afonso S."/>
            <person name="Brejcha J."/>
            <person name="Rubin C.J."/>
            <person name="Wallerman O."/>
            <person name="Pereira P."/>
            <person name="Sabatino S.J."/>
            <person name="Bellati A."/>
            <person name="Pellitteri-Rosa D."/>
            <person name="Bosakova Z."/>
            <person name="Bunikis I."/>
            <person name="Carretero M.A."/>
            <person name="Feiner N."/>
            <person name="Marsik P."/>
            <person name="Pauperio F."/>
            <person name="Salvi D."/>
            <person name="Soler L."/>
            <person name="While G.M."/>
            <person name="Uller T."/>
            <person name="Font E."/>
            <person name="Andersson L."/>
            <person name="Carneiro M."/>
        </authorList>
    </citation>
    <scope>NUCLEOTIDE SEQUENCE</scope>
</reference>
<evidence type="ECO:0000313" key="8">
    <source>
        <dbReference type="Proteomes" id="UP000472272"/>
    </source>
</evidence>
<evidence type="ECO:0000313" key="7">
    <source>
        <dbReference type="Ensembl" id="ENSPMRP00000022519.1"/>
    </source>
</evidence>
<comment type="subcellular location">
    <subcellularLocation>
        <location evidence="1">Membrane</location>
        <topology evidence="1">Multi-pass membrane protein</topology>
    </subcellularLocation>
</comment>
<evidence type="ECO:0000256" key="5">
    <source>
        <dbReference type="ARBA" id="ARBA00023136"/>
    </source>
</evidence>
<keyword evidence="8" id="KW-1185">Reference proteome</keyword>
<dbReference type="InterPro" id="IPR007237">
    <property type="entry name" value="CD20-like"/>
</dbReference>
<sequence>MHIPTLSSLAPFRSPLPDTVAVLQNHSPNTIMDSNPITPLTPRSFSRDESDAYMPKAMKKFYRGEPLALGITQILIGIMQVGLGAAFHTVPYYYYYSYIVIEVPIWSGILYIISGSLSVAAARNPKIPLVKGMLGMNVVSSVAAGIGIIFLCFSLDSYHLRRQGILYGITAVFLVFNILEFCITISTAAFGCKTVCQDNYTETVVVVYQNVSPGDSVALPDACKDPRSL</sequence>
<dbReference type="AlphaFoldDB" id="A0A670JFY3"/>
<dbReference type="Pfam" id="PF04103">
    <property type="entry name" value="CD20"/>
    <property type="match status" value="1"/>
</dbReference>
<gene>
    <name evidence="7" type="primary">LOC114603558</name>
</gene>
<name>A0A670JFY3_PODMU</name>
<accession>A0A670JFY3</accession>
<evidence type="ECO:0000256" key="3">
    <source>
        <dbReference type="ARBA" id="ARBA00022692"/>
    </source>
</evidence>
<organism evidence="7 8">
    <name type="scientific">Podarcis muralis</name>
    <name type="common">Wall lizard</name>
    <name type="synonym">Lacerta muralis</name>
    <dbReference type="NCBI Taxonomy" id="64176"/>
    <lineage>
        <taxon>Eukaryota</taxon>
        <taxon>Metazoa</taxon>
        <taxon>Chordata</taxon>
        <taxon>Craniata</taxon>
        <taxon>Vertebrata</taxon>
        <taxon>Euteleostomi</taxon>
        <taxon>Lepidosauria</taxon>
        <taxon>Squamata</taxon>
        <taxon>Bifurcata</taxon>
        <taxon>Unidentata</taxon>
        <taxon>Episquamata</taxon>
        <taxon>Laterata</taxon>
        <taxon>Lacertibaenia</taxon>
        <taxon>Lacertidae</taxon>
        <taxon>Podarcis</taxon>
    </lineage>
</organism>
<dbReference type="Ensembl" id="ENSPMRT00000023926.1">
    <property type="protein sequence ID" value="ENSPMRP00000022519.1"/>
    <property type="gene ID" value="ENSPMRG00000014628.1"/>
</dbReference>
<feature type="transmembrane region" description="Helical" evidence="6">
    <location>
        <begin position="93"/>
        <end position="113"/>
    </location>
</feature>
<keyword evidence="4 6" id="KW-1133">Transmembrane helix</keyword>
<dbReference type="Proteomes" id="UP000472272">
    <property type="component" value="Chromosome 8"/>
</dbReference>
<keyword evidence="3 6" id="KW-0812">Transmembrane</keyword>
<evidence type="ECO:0000256" key="4">
    <source>
        <dbReference type="ARBA" id="ARBA00022989"/>
    </source>
</evidence>
<evidence type="ECO:0000256" key="6">
    <source>
        <dbReference type="SAM" id="Phobius"/>
    </source>
</evidence>
<keyword evidence="5 6" id="KW-0472">Membrane</keyword>
<protein>
    <submittedName>
        <fullName evidence="7">Membrane-spanning 4-domains subfamily A member 4A-like</fullName>
    </submittedName>
</protein>
<feature type="transmembrane region" description="Helical" evidence="6">
    <location>
        <begin position="134"/>
        <end position="158"/>
    </location>
</feature>
<dbReference type="GeneTree" id="ENSGT00940000163727"/>
<reference evidence="7" key="2">
    <citation type="submission" date="2025-08" db="UniProtKB">
        <authorList>
            <consortium name="Ensembl"/>
        </authorList>
    </citation>
    <scope>IDENTIFICATION</scope>
</reference>
<dbReference type="InterPro" id="IPR030417">
    <property type="entry name" value="MS4A"/>
</dbReference>